<evidence type="ECO:0000256" key="8">
    <source>
        <dbReference type="ARBA" id="ARBA00022967"/>
    </source>
</evidence>
<dbReference type="CDD" id="cd03215">
    <property type="entry name" value="ABC_Carb_Monos_II"/>
    <property type="match status" value="1"/>
</dbReference>
<keyword evidence="5" id="KW-0677">Repeat</keyword>
<dbReference type="InterPro" id="IPR017871">
    <property type="entry name" value="ABC_transporter-like_CS"/>
</dbReference>
<keyword evidence="12" id="KW-1185">Reference proteome</keyword>
<dbReference type="PANTHER" id="PTHR43790:SF4">
    <property type="entry name" value="GUANOSINE IMPORT ATP-BINDING PROTEIN NUPO"/>
    <property type="match status" value="1"/>
</dbReference>
<reference evidence="11 12" key="1">
    <citation type="submission" date="2020-08" db="EMBL/GenBank/DDBJ databases">
        <title>Genomic Encyclopedia of Type Strains, Phase IV (KMG-IV): sequencing the most valuable type-strain genomes for metagenomic binning, comparative biology and taxonomic classification.</title>
        <authorList>
            <person name="Goeker M."/>
        </authorList>
    </citation>
    <scope>NUCLEOTIDE SEQUENCE [LARGE SCALE GENOMIC DNA]</scope>
    <source>
        <strain evidence="11 12">DSM 101064</strain>
    </source>
</reference>
<keyword evidence="6" id="KW-0547">Nucleotide-binding</keyword>
<dbReference type="GO" id="GO:0005524">
    <property type="term" value="F:ATP binding"/>
    <property type="evidence" value="ECO:0007669"/>
    <property type="project" value="UniProtKB-KW"/>
</dbReference>
<dbReference type="Proteomes" id="UP000535415">
    <property type="component" value="Unassembled WGS sequence"/>
</dbReference>
<dbReference type="InterPro" id="IPR003439">
    <property type="entry name" value="ABC_transporter-like_ATP-bd"/>
</dbReference>
<dbReference type="RefSeq" id="WP_183523964.1">
    <property type="nucleotide sequence ID" value="NZ_JACIJM010000001.1"/>
</dbReference>
<dbReference type="InterPro" id="IPR003593">
    <property type="entry name" value="AAA+_ATPase"/>
</dbReference>
<accession>A0A7W9BHT2</accession>
<sequence>MSEILLALKGLTKAYPGVVANSDVSFDIERGEIHALLGENGAGKSTLVKTIYGLVKPDTGTMTLNGAAFTPAEPRAARIAGVAMVFQHFSLFDAMNVAENIALGMENPPPQREIATRVREVSEKYGLPLDPSRIVGELSAGERQRVEIIRCLLQDPKLLIMDEPTSVLTPQEVDILFETLRKLSAEGTAILYISHKLEEIRSLCDRATVLRLGAVVGDCIPRDTSARDMAELMVGAKLQVPTKAERAVGRGVLVLNGLSAPAPHQFGTPLRDINLRVRAGEVMGIGGVAGNGQDELVAALSGEMRTANGMVMLDEQPIGKLGPNARRKLGLSVAPEERNGHAAAGDMSLVENAVLTGAVRQGLTSRGFLRWGKARAFADQIIKDFDVRTPGAANTAGALSGGNLQKFVIGREILQAPDVLVVNQPTWGVDAAAAAAIRQALLDLAANGAAVIVISQDLDELMEISDQFAALNEGRLSEPRAANGLTVDEIGLMLGGAHDMEVAHVATS</sequence>
<evidence type="ECO:0000313" key="12">
    <source>
        <dbReference type="Proteomes" id="UP000535415"/>
    </source>
</evidence>
<feature type="domain" description="ABC transporter" evidence="10">
    <location>
        <begin position="253"/>
        <end position="498"/>
    </location>
</feature>
<keyword evidence="9" id="KW-0472">Membrane</keyword>
<organism evidence="11 12">
    <name type="scientific">Yoonia ponticola</name>
    <dbReference type="NCBI Taxonomy" id="1524255"/>
    <lineage>
        <taxon>Bacteria</taxon>
        <taxon>Pseudomonadati</taxon>
        <taxon>Pseudomonadota</taxon>
        <taxon>Alphaproteobacteria</taxon>
        <taxon>Rhodobacterales</taxon>
        <taxon>Paracoccaceae</taxon>
        <taxon>Yoonia</taxon>
    </lineage>
</organism>
<keyword evidence="7 11" id="KW-0067">ATP-binding</keyword>
<keyword evidence="3" id="KW-1003">Cell membrane</keyword>
<name>A0A7W9BHT2_9RHOB</name>
<protein>
    <submittedName>
        <fullName evidence="11">Simple sugar transport system ATP-binding protein</fullName>
    </submittedName>
</protein>
<dbReference type="PROSITE" id="PS50893">
    <property type="entry name" value="ABC_TRANSPORTER_2"/>
    <property type="match status" value="2"/>
</dbReference>
<evidence type="ECO:0000259" key="10">
    <source>
        <dbReference type="PROSITE" id="PS50893"/>
    </source>
</evidence>
<evidence type="ECO:0000256" key="5">
    <source>
        <dbReference type="ARBA" id="ARBA00022737"/>
    </source>
</evidence>
<feature type="domain" description="ABC transporter" evidence="10">
    <location>
        <begin position="6"/>
        <end position="237"/>
    </location>
</feature>
<dbReference type="GO" id="GO:0016887">
    <property type="term" value="F:ATP hydrolysis activity"/>
    <property type="evidence" value="ECO:0007669"/>
    <property type="project" value="InterPro"/>
</dbReference>
<evidence type="ECO:0000313" key="11">
    <source>
        <dbReference type="EMBL" id="MBB5720512.1"/>
    </source>
</evidence>
<evidence type="ECO:0000256" key="6">
    <source>
        <dbReference type="ARBA" id="ARBA00022741"/>
    </source>
</evidence>
<evidence type="ECO:0000256" key="7">
    <source>
        <dbReference type="ARBA" id="ARBA00022840"/>
    </source>
</evidence>
<dbReference type="Gene3D" id="3.40.50.300">
    <property type="entry name" value="P-loop containing nucleotide triphosphate hydrolases"/>
    <property type="match status" value="2"/>
</dbReference>
<comment type="caution">
    <text evidence="11">The sequence shown here is derived from an EMBL/GenBank/DDBJ whole genome shotgun (WGS) entry which is preliminary data.</text>
</comment>
<keyword evidence="2" id="KW-0813">Transport</keyword>
<dbReference type="EMBL" id="JACIJM010000001">
    <property type="protein sequence ID" value="MBB5720512.1"/>
    <property type="molecule type" value="Genomic_DNA"/>
</dbReference>
<comment type="subcellular location">
    <subcellularLocation>
        <location evidence="1">Cell membrane</location>
        <topology evidence="1">Peripheral membrane protein</topology>
    </subcellularLocation>
</comment>
<dbReference type="GO" id="GO:0005886">
    <property type="term" value="C:plasma membrane"/>
    <property type="evidence" value="ECO:0007669"/>
    <property type="project" value="UniProtKB-SubCell"/>
</dbReference>
<evidence type="ECO:0000256" key="9">
    <source>
        <dbReference type="ARBA" id="ARBA00023136"/>
    </source>
</evidence>
<dbReference type="Pfam" id="PF00005">
    <property type="entry name" value="ABC_tran"/>
    <property type="match status" value="2"/>
</dbReference>
<proteinExistence type="predicted"/>
<dbReference type="PANTHER" id="PTHR43790">
    <property type="entry name" value="CARBOHYDRATE TRANSPORT ATP-BINDING PROTEIN MG119-RELATED"/>
    <property type="match status" value="1"/>
</dbReference>
<dbReference type="PROSITE" id="PS00211">
    <property type="entry name" value="ABC_TRANSPORTER_1"/>
    <property type="match status" value="2"/>
</dbReference>
<dbReference type="SUPFAM" id="SSF52540">
    <property type="entry name" value="P-loop containing nucleoside triphosphate hydrolases"/>
    <property type="match status" value="2"/>
</dbReference>
<keyword evidence="8" id="KW-1278">Translocase</keyword>
<dbReference type="CDD" id="cd03216">
    <property type="entry name" value="ABC_Carb_Monos_I"/>
    <property type="match status" value="1"/>
</dbReference>
<dbReference type="InterPro" id="IPR027417">
    <property type="entry name" value="P-loop_NTPase"/>
</dbReference>
<evidence type="ECO:0000256" key="4">
    <source>
        <dbReference type="ARBA" id="ARBA00022597"/>
    </source>
</evidence>
<gene>
    <name evidence="11" type="ORF">FHS72_000116</name>
</gene>
<dbReference type="AlphaFoldDB" id="A0A7W9BHT2"/>
<dbReference type="SMART" id="SM00382">
    <property type="entry name" value="AAA"/>
    <property type="match status" value="1"/>
</dbReference>
<evidence type="ECO:0000256" key="3">
    <source>
        <dbReference type="ARBA" id="ARBA00022475"/>
    </source>
</evidence>
<dbReference type="InterPro" id="IPR050107">
    <property type="entry name" value="ABC_carbohydrate_import_ATPase"/>
</dbReference>
<keyword evidence="4 11" id="KW-0762">Sugar transport</keyword>
<dbReference type="FunFam" id="3.40.50.300:FF:000127">
    <property type="entry name" value="Ribose import ATP-binding protein RbsA"/>
    <property type="match status" value="1"/>
</dbReference>
<evidence type="ECO:0000256" key="2">
    <source>
        <dbReference type="ARBA" id="ARBA00022448"/>
    </source>
</evidence>
<evidence type="ECO:0000256" key="1">
    <source>
        <dbReference type="ARBA" id="ARBA00004202"/>
    </source>
</evidence>